<feature type="domain" description="N-acetyltransferase" evidence="1">
    <location>
        <begin position="126"/>
        <end position="261"/>
    </location>
</feature>
<dbReference type="Gene3D" id="3.40.630.30">
    <property type="match status" value="1"/>
</dbReference>
<dbReference type="InterPro" id="IPR016181">
    <property type="entry name" value="Acyl_CoA_acyltransferase"/>
</dbReference>
<dbReference type="GO" id="GO:0016747">
    <property type="term" value="F:acyltransferase activity, transferring groups other than amino-acyl groups"/>
    <property type="evidence" value="ECO:0007669"/>
    <property type="project" value="InterPro"/>
</dbReference>
<keyword evidence="2" id="KW-0687">Ribonucleoprotein</keyword>
<organism evidence="2 3">
    <name type="scientific">Allocatelliglobosispora scoriae</name>
    <dbReference type="NCBI Taxonomy" id="643052"/>
    <lineage>
        <taxon>Bacteria</taxon>
        <taxon>Bacillati</taxon>
        <taxon>Actinomycetota</taxon>
        <taxon>Actinomycetes</taxon>
        <taxon>Micromonosporales</taxon>
        <taxon>Micromonosporaceae</taxon>
        <taxon>Allocatelliglobosispora</taxon>
    </lineage>
</organism>
<comment type="caution">
    <text evidence="2">The sequence shown here is derived from an EMBL/GenBank/DDBJ whole genome shotgun (WGS) entry which is preliminary data.</text>
</comment>
<proteinExistence type="predicted"/>
<evidence type="ECO:0000259" key="1">
    <source>
        <dbReference type="PROSITE" id="PS51186"/>
    </source>
</evidence>
<evidence type="ECO:0000313" key="2">
    <source>
        <dbReference type="EMBL" id="MBB5868402.1"/>
    </source>
</evidence>
<keyword evidence="3" id="KW-1185">Reference proteome</keyword>
<dbReference type="SUPFAM" id="SSF55729">
    <property type="entry name" value="Acyl-CoA N-acyltransferases (Nat)"/>
    <property type="match status" value="1"/>
</dbReference>
<dbReference type="GO" id="GO:0005840">
    <property type="term" value="C:ribosome"/>
    <property type="evidence" value="ECO:0007669"/>
    <property type="project" value="UniProtKB-KW"/>
</dbReference>
<gene>
    <name evidence="2" type="ORF">F4553_001781</name>
</gene>
<name>A0A841BNU2_9ACTN</name>
<dbReference type="InterPro" id="IPR000182">
    <property type="entry name" value="GNAT_dom"/>
</dbReference>
<dbReference type="Pfam" id="PF00583">
    <property type="entry name" value="Acetyltransf_1"/>
    <property type="match status" value="1"/>
</dbReference>
<dbReference type="RefSeq" id="WP_184834318.1">
    <property type="nucleotide sequence ID" value="NZ_JACHMN010000002.1"/>
</dbReference>
<dbReference type="EMBL" id="JACHMN010000002">
    <property type="protein sequence ID" value="MBB5868402.1"/>
    <property type="molecule type" value="Genomic_DNA"/>
</dbReference>
<dbReference type="Proteomes" id="UP000587527">
    <property type="component" value="Unassembled WGS sequence"/>
</dbReference>
<evidence type="ECO:0000313" key="3">
    <source>
        <dbReference type="Proteomes" id="UP000587527"/>
    </source>
</evidence>
<dbReference type="PROSITE" id="PS51186">
    <property type="entry name" value="GNAT"/>
    <property type="match status" value="1"/>
</dbReference>
<accession>A0A841BNU2</accession>
<reference evidence="2 3" key="1">
    <citation type="submission" date="2020-08" db="EMBL/GenBank/DDBJ databases">
        <title>Sequencing the genomes of 1000 actinobacteria strains.</title>
        <authorList>
            <person name="Klenk H.-P."/>
        </authorList>
    </citation>
    <scope>NUCLEOTIDE SEQUENCE [LARGE SCALE GENOMIC DNA]</scope>
    <source>
        <strain evidence="2 3">DSM 45362</strain>
    </source>
</reference>
<keyword evidence="2" id="KW-0689">Ribosomal protein</keyword>
<sequence>MTTDTIRIRGFQHDFARRQATRVVEFPGGFAVHNDDYPDSYEHNRAVVTGTGRELEDPQALLGIVEEVFTEAGHRHRQVLVEDDALGEHLAPAFVAAGYEHGREVVLRRAPGGGEAAVGVPVEEALDRRDLDLLVFRDWRATLPPEVPDDVVWQLAHRRSARLRGADEVAFLVVRAEGGVRAYVDLYRTGWVAQIEDLLTEPGFGRRGYAGALIAEALRRAGAAGAELVFIVADVDDWPHGWYARLGFTEALRQHSFTRSP</sequence>
<protein>
    <submittedName>
        <fullName evidence="2">Ribosomal protein S18 acetylase RimI-like enzyme</fullName>
    </submittedName>
</protein>
<dbReference type="AlphaFoldDB" id="A0A841BNU2"/>